<dbReference type="Pfam" id="PF13030">
    <property type="entry name" value="DUF3891"/>
    <property type="match status" value="1"/>
</dbReference>
<name>A0ABY9KVS0_9BACI</name>
<accession>A0ABY9KVS0</accession>
<gene>
    <name evidence="1" type="ORF">QR721_01715</name>
</gene>
<sequence length="255" mass="29939">MIIRERENEYVMIEQADHSVISGDCFANWKDELLRGDQFTDAIRYAITNHDFGWKEFDKMPFWNDETNAPYNFMDFPSIPKLVFYKNGIDELENLNPYAGMLASRHYSHLVIGDSEYEEAKTFINNELERRERLAKEIEGFVAELFEYHYALLAICDNFSLFVCLNEPGTSKEEEHPLFKDGIPIPGDLKILDHNKFNLEWIDDNKVKLSPFPFKTETPFALRQRILPKDLIRKKGLIKSYLETEPKNIHASFVE</sequence>
<dbReference type="EMBL" id="CP129113">
    <property type="protein sequence ID" value="WLV24981.1"/>
    <property type="molecule type" value="Genomic_DNA"/>
</dbReference>
<organism evidence="1 2">
    <name type="scientific">Aciduricibacillus chroicocephali</name>
    <dbReference type="NCBI Taxonomy" id="3054939"/>
    <lineage>
        <taxon>Bacteria</taxon>
        <taxon>Bacillati</taxon>
        <taxon>Bacillota</taxon>
        <taxon>Bacilli</taxon>
        <taxon>Bacillales</taxon>
        <taxon>Bacillaceae</taxon>
        <taxon>Aciduricibacillus</taxon>
    </lineage>
</organism>
<evidence type="ECO:0000313" key="1">
    <source>
        <dbReference type="EMBL" id="WLV24981.1"/>
    </source>
</evidence>
<keyword evidence="2" id="KW-1185">Reference proteome</keyword>
<reference evidence="1" key="1">
    <citation type="submission" date="2023-06" db="EMBL/GenBank/DDBJ databases">
        <title>A Treasure from Seagulls: Isolation and Description of Aciduricobacillus qingdaonensis gen. nov., sp. nov., a Rare Obligately Uric Acid-utilizing Member in the Family Bacillaceae.</title>
        <authorList>
            <person name="Liu W."/>
            <person name="Wang B."/>
        </authorList>
    </citation>
    <scope>NUCLEOTIDE SEQUENCE</scope>
    <source>
        <strain evidence="1">44XB</strain>
    </source>
</reference>
<proteinExistence type="predicted"/>
<dbReference type="RefSeq" id="WP_348028558.1">
    <property type="nucleotide sequence ID" value="NZ_CP129113.1"/>
</dbReference>
<evidence type="ECO:0000313" key="2">
    <source>
        <dbReference type="Proteomes" id="UP001180087"/>
    </source>
</evidence>
<protein>
    <submittedName>
        <fullName evidence="1">DUF3891 family protein</fullName>
    </submittedName>
</protein>
<dbReference type="Proteomes" id="UP001180087">
    <property type="component" value="Chromosome"/>
</dbReference>
<dbReference type="InterPro" id="IPR024992">
    <property type="entry name" value="DUF3891"/>
</dbReference>